<dbReference type="AlphaFoldDB" id="A0AA88CS48"/>
<keyword evidence="7" id="KW-1185">Reference proteome</keyword>
<dbReference type="SUPFAM" id="SSF101941">
    <property type="entry name" value="NAC domain"/>
    <property type="match status" value="1"/>
</dbReference>
<keyword evidence="4" id="KW-0539">Nucleus</keyword>
<comment type="caution">
    <text evidence="6">The sequence shown here is derived from an EMBL/GenBank/DDBJ whole genome shotgun (WGS) entry which is preliminary data.</text>
</comment>
<reference evidence="6" key="1">
    <citation type="submission" date="2023-07" db="EMBL/GenBank/DDBJ databases">
        <title>draft genome sequence of fig (Ficus carica).</title>
        <authorList>
            <person name="Takahashi T."/>
            <person name="Nishimura K."/>
        </authorList>
    </citation>
    <scope>NUCLEOTIDE SEQUENCE</scope>
</reference>
<organism evidence="6 7">
    <name type="scientific">Ficus carica</name>
    <name type="common">Common fig</name>
    <dbReference type="NCBI Taxonomy" id="3494"/>
    <lineage>
        <taxon>Eukaryota</taxon>
        <taxon>Viridiplantae</taxon>
        <taxon>Streptophyta</taxon>
        <taxon>Embryophyta</taxon>
        <taxon>Tracheophyta</taxon>
        <taxon>Spermatophyta</taxon>
        <taxon>Magnoliopsida</taxon>
        <taxon>eudicotyledons</taxon>
        <taxon>Gunneridae</taxon>
        <taxon>Pentapetalae</taxon>
        <taxon>rosids</taxon>
        <taxon>fabids</taxon>
        <taxon>Rosales</taxon>
        <taxon>Moraceae</taxon>
        <taxon>Ficeae</taxon>
        <taxon>Ficus</taxon>
    </lineage>
</organism>
<keyword evidence="1" id="KW-0805">Transcription regulation</keyword>
<proteinExistence type="predicted"/>
<accession>A0AA88CS48</accession>
<dbReference type="Gene3D" id="2.170.150.80">
    <property type="entry name" value="NAC domain"/>
    <property type="match status" value="1"/>
</dbReference>
<dbReference type="GO" id="GO:0003677">
    <property type="term" value="F:DNA binding"/>
    <property type="evidence" value="ECO:0007669"/>
    <property type="project" value="UniProtKB-KW"/>
</dbReference>
<evidence type="ECO:0000256" key="4">
    <source>
        <dbReference type="ARBA" id="ARBA00023242"/>
    </source>
</evidence>
<evidence type="ECO:0000256" key="3">
    <source>
        <dbReference type="ARBA" id="ARBA00023163"/>
    </source>
</evidence>
<evidence type="ECO:0000313" key="7">
    <source>
        <dbReference type="Proteomes" id="UP001187192"/>
    </source>
</evidence>
<protein>
    <recommendedName>
        <fullName evidence="5">NAC domain-containing protein</fullName>
    </recommendedName>
</protein>
<dbReference type="EMBL" id="BTGU01000002">
    <property type="protein sequence ID" value="GMN27387.1"/>
    <property type="molecule type" value="Genomic_DNA"/>
</dbReference>
<dbReference type="PANTHER" id="PTHR31719:SF43">
    <property type="entry name" value="NAC TRANSCRIPTION FACTOR 56"/>
    <property type="match status" value="1"/>
</dbReference>
<dbReference type="Pfam" id="PF02365">
    <property type="entry name" value="NAM"/>
    <property type="match status" value="1"/>
</dbReference>
<dbReference type="InterPro" id="IPR036093">
    <property type="entry name" value="NAC_dom_sf"/>
</dbReference>
<evidence type="ECO:0000259" key="5">
    <source>
        <dbReference type="PROSITE" id="PS51005"/>
    </source>
</evidence>
<evidence type="ECO:0000313" key="6">
    <source>
        <dbReference type="EMBL" id="GMN27387.1"/>
    </source>
</evidence>
<sequence>MSITPSISLHYFEYCNFHPGFRFKPTDEELDVYGIEPWKLNWTRKTYMEDNVRYYFVQRKKSSNGKGSNRKSVNRYYWKNLNGNEDICNGKALKTRLRFVAEGSSSSTEGFQNGWIMHEYKLKSVDTEWVLCRIIKKIEKKKRIVEGIEASRSVKSQQVELVLGEIEQILMNEGSYSLSDQIRYDEIYQDIYSQIWLPRHE</sequence>
<dbReference type="PROSITE" id="PS51005">
    <property type="entry name" value="NAC"/>
    <property type="match status" value="1"/>
</dbReference>
<keyword evidence="2" id="KW-0238">DNA-binding</keyword>
<dbReference type="Proteomes" id="UP001187192">
    <property type="component" value="Unassembled WGS sequence"/>
</dbReference>
<keyword evidence="3" id="KW-0804">Transcription</keyword>
<feature type="domain" description="NAC" evidence="5">
    <location>
        <begin position="1"/>
        <end position="137"/>
    </location>
</feature>
<evidence type="ECO:0000256" key="2">
    <source>
        <dbReference type="ARBA" id="ARBA00023125"/>
    </source>
</evidence>
<gene>
    <name evidence="6" type="ORF">TIFTF001_001634</name>
</gene>
<evidence type="ECO:0000256" key="1">
    <source>
        <dbReference type="ARBA" id="ARBA00023015"/>
    </source>
</evidence>
<dbReference type="GO" id="GO:0006355">
    <property type="term" value="P:regulation of DNA-templated transcription"/>
    <property type="evidence" value="ECO:0007669"/>
    <property type="project" value="InterPro"/>
</dbReference>
<dbReference type="InterPro" id="IPR003441">
    <property type="entry name" value="NAC-dom"/>
</dbReference>
<name>A0AA88CS48_FICCA</name>
<dbReference type="PANTHER" id="PTHR31719">
    <property type="entry name" value="NAC TRANSCRIPTION FACTOR 56"/>
    <property type="match status" value="1"/>
</dbReference>